<keyword evidence="1" id="KW-0472">Membrane</keyword>
<accession>U6SJ64</accession>
<name>U6SJ64_9BACI</name>
<reference evidence="2 3" key="1">
    <citation type="journal article" date="2013" name="Genome Announc.">
        <title>Genome Sequence of the Extreme Obligate Alkaliphile Bacillus marmarensis Strain DSM 21297.</title>
        <authorList>
            <person name="Wernick D.G."/>
            <person name="Choi K.Y."/>
            <person name="Tat C.A."/>
            <person name="Lafontaine Rivera J.G."/>
            <person name="Liao J.C."/>
        </authorList>
    </citation>
    <scope>NUCLEOTIDE SEQUENCE [LARGE SCALE GENOMIC DNA]</scope>
    <source>
        <strain evidence="2 3">DSM 21297</strain>
    </source>
</reference>
<proteinExistence type="predicted"/>
<dbReference type="Proteomes" id="UP000017170">
    <property type="component" value="Unassembled WGS sequence"/>
</dbReference>
<protein>
    <submittedName>
        <fullName evidence="2">Uncharacterized protein</fullName>
    </submittedName>
</protein>
<sequence length="45" mass="5405">MLMHVLSNRKRNVQVITSLVFLCSSIHYFYMMINKEKEISFPLEN</sequence>
<evidence type="ECO:0000256" key="1">
    <source>
        <dbReference type="SAM" id="Phobius"/>
    </source>
</evidence>
<evidence type="ECO:0000313" key="3">
    <source>
        <dbReference type="Proteomes" id="UP000017170"/>
    </source>
</evidence>
<keyword evidence="3" id="KW-1185">Reference proteome</keyword>
<evidence type="ECO:0000313" key="2">
    <source>
        <dbReference type="EMBL" id="ERN51397.1"/>
    </source>
</evidence>
<keyword evidence="1" id="KW-0812">Transmembrane</keyword>
<comment type="caution">
    <text evidence="2">The sequence shown here is derived from an EMBL/GenBank/DDBJ whole genome shotgun (WGS) entry which is preliminary data.</text>
</comment>
<dbReference type="AlphaFoldDB" id="U6SJ64"/>
<dbReference type="EMBL" id="ATAE01000056">
    <property type="protein sequence ID" value="ERN51397.1"/>
    <property type="molecule type" value="Genomic_DNA"/>
</dbReference>
<keyword evidence="1" id="KW-1133">Transmembrane helix</keyword>
<gene>
    <name evidence="2" type="ORF">A33I_01615</name>
</gene>
<feature type="transmembrane region" description="Helical" evidence="1">
    <location>
        <begin position="12"/>
        <end position="33"/>
    </location>
</feature>
<organism evidence="2 3">
    <name type="scientific">Alkalihalophilus marmarensis DSM 21297</name>
    <dbReference type="NCBI Taxonomy" id="1188261"/>
    <lineage>
        <taxon>Bacteria</taxon>
        <taxon>Bacillati</taxon>
        <taxon>Bacillota</taxon>
        <taxon>Bacilli</taxon>
        <taxon>Bacillales</taxon>
        <taxon>Bacillaceae</taxon>
        <taxon>Alkalihalophilus</taxon>
    </lineage>
</organism>